<keyword evidence="3" id="KW-1185">Reference proteome</keyword>
<accession>A0A1M4UNT3</accession>
<gene>
    <name evidence="2" type="ORF">SAMN05444339_101801</name>
</gene>
<feature type="domain" description="Histidine phosphotransferase ChpT C-terminal" evidence="1">
    <location>
        <begin position="76"/>
        <end position="191"/>
    </location>
</feature>
<dbReference type="OrthoDB" id="9803702at2"/>
<sequence>MTNDLATLVGSRICHDLISPIGAIGNGVELMSLTGGGDSSAEMALIADSVENASARIRFFRVAFGAATPGQTFPRRDVVKILADTARGGRISYDWQVDGDADRTDVRSAFLLFQCFETAMTHGGNITVRRDGTTWTLTARAERFRIDPDLWAGLTQPGRHVVETASQVQFALLPQVMADCGSRLAITQDETEMTATFGPA</sequence>
<reference evidence="3" key="1">
    <citation type="submission" date="2016-11" db="EMBL/GenBank/DDBJ databases">
        <authorList>
            <person name="Varghese N."/>
            <person name="Submissions S."/>
        </authorList>
    </citation>
    <scope>NUCLEOTIDE SEQUENCE [LARGE SCALE GENOMIC DNA]</scope>
    <source>
        <strain evidence="3">DSM 29326</strain>
    </source>
</reference>
<evidence type="ECO:0000313" key="2">
    <source>
        <dbReference type="EMBL" id="SHE58432.1"/>
    </source>
</evidence>
<keyword evidence="2" id="KW-0808">Transferase</keyword>
<organism evidence="2 3">
    <name type="scientific">Loktanella atrilutea</name>
    <dbReference type="NCBI Taxonomy" id="366533"/>
    <lineage>
        <taxon>Bacteria</taxon>
        <taxon>Pseudomonadati</taxon>
        <taxon>Pseudomonadota</taxon>
        <taxon>Alphaproteobacteria</taxon>
        <taxon>Rhodobacterales</taxon>
        <taxon>Roseobacteraceae</taxon>
        <taxon>Loktanella</taxon>
    </lineage>
</organism>
<name>A0A1M4UNT3_LOKAT</name>
<dbReference type="RefSeq" id="WP_072855853.1">
    <property type="nucleotide sequence ID" value="NZ_FQUE01000001.1"/>
</dbReference>
<dbReference type="InterPro" id="IPR018762">
    <property type="entry name" value="ChpT_C"/>
</dbReference>
<dbReference type="STRING" id="366533.SAMN05444339_101801"/>
<proteinExistence type="predicted"/>
<dbReference type="GO" id="GO:0016740">
    <property type="term" value="F:transferase activity"/>
    <property type="evidence" value="ECO:0007669"/>
    <property type="project" value="UniProtKB-KW"/>
</dbReference>
<dbReference type="InterPro" id="IPR036890">
    <property type="entry name" value="HATPase_C_sf"/>
</dbReference>
<evidence type="ECO:0000259" key="1">
    <source>
        <dbReference type="Pfam" id="PF10090"/>
    </source>
</evidence>
<dbReference type="Gene3D" id="1.10.287.130">
    <property type="match status" value="1"/>
</dbReference>
<dbReference type="EMBL" id="FQUE01000001">
    <property type="protein sequence ID" value="SHE58432.1"/>
    <property type="molecule type" value="Genomic_DNA"/>
</dbReference>
<evidence type="ECO:0000313" key="3">
    <source>
        <dbReference type="Proteomes" id="UP000183987"/>
    </source>
</evidence>
<protein>
    <submittedName>
        <fullName evidence="2">Histidine phosphotransferase ChpT</fullName>
    </submittedName>
</protein>
<dbReference type="AlphaFoldDB" id="A0A1M4UNT3"/>
<dbReference type="Gene3D" id="3.30.565.10">
    <property type="entry name" value="Histidine kinase-like ATPase, C-terminal domain"/>
    <property type="match status" value="1"/>
</dbReference>
<dbReference type="Proteomes" id="UP000183987">
    <property type="component" value="Unassembled WGS sequence"/>
</dbReference>
<dbReference type="Pfam" id="PF10090">
    <property type="entry name" value="HPTransfase"/>
    <property type="match status" value="1"/>
</dbReference>